<evidence type="ECO:0000313" key="4">
    <source>
        <dbReference type="EMBL" id="RZO24567.1"/>
    </source>
</evidence>
<comment type="subcellular location">
    <subcellularLocation>
        <location evidence="1">Secreted</location>
    </subcellularLocation>
</comment>
<accession>A0A520MTN1</accession>
<keyword evidence="2" id="KW-0964">Secreted</keyword>
<dbReference type="EMBL" id="SHBK01000008">
    <property type="protein sequence ID" value="RZO24567.1"/>
    <property type="molecule type" value="Genomic_DNA"/>
</dbReference>
<dbReference type="Proteomes" id="UP000316449">
    <property type="component" value="Unassembled WGS sequence"/>
</dbReference>
<comment type="caution">
    <text evidence="4">The sequence shown here is derived from an EMBL/GenBank/DDBJ whole genome shotgun (WGS) entry which is preliminary data.</text>
</comment>
<evidence type="ECO:0000256" key="2">
    <source>
        <dbReference type="ARBA" id="ARBA00022525"/>
    </source>
</evidence>
<evidence type="ECO:0000313" key="5">
    <source>
        <dbReference type="Proteomes" id="UP000316449"/>
    </source>
</evidence>
<reference evidence="4 5" key="1">
    <citation type="submission" date="2019-02" db="EMBL/GenBank/DDBJ databases">
        <title>Prokaryotic population dynamics and viral predation in marine succession experiment using metagenomics: the confinement effect.</title>
        <authorList>
            <person name="Haro-Moreno J.M."/>
            <person name="Rodriguez-Valera F."/>
            <person name="Lopez-Perez M."/>
        </authorList>
    </citation>
    <scope>NUCLEOTIDE SEQUENCE [LARGE SCALE GENOMIC DNA]</scope>
    <source>
        <strain evidence="4">MED-G165</strain>
    </source>
</reference>
<proteinExistence type="predicted"/>
<dbReference type="InterPro" id="IPR004153">
    <property type="entry name" value="CXCXC_repeat"/>
</dbReference>
<gene>
    <name evidence="4" type="ORF">EVA98_01165</name>
</gene>
<evidence type="ECO:0000256" key="3">
    <source>
        <dbReference type="ARBA" id="ARBA00022729"/>
    </source>
</evidence>
<protein>
    <submittedName>
        <fullName evidence="4">Uncharacterized protein</fullName>
    </submittedName>
</protein>
<name>A0A520MTN1_9GAMM</name>
<dbReference type="Pfam" id="PF03128">
    <property type="entry name" value="CXCXC"/>
    <property type="match status" value="1"/>
</dbReference>
<evidence type="ECO:0000256" key="1">
    <source>
        <dbReference type="ARBA" id="ARBA00004613"/>
    </source>
</evidence>
<sequence length="22" mass="2468">MISTYSPQTCKCMCASQNNKKT</sequence>
<keyword evidence="3" id="KW-0732">Signal</keyword>
<organism evidence="4 5">
    <name type="scientific">SAR86 cluster bacterium</name>
    <dbReference type="NCBI Taxonomy" id="2030880"/>
    <lineage>
        <taxon>Bacteria</taxon>
        <taxon>Pseudomonadati</taxon>
        <taxon>Pseudomonadota</taxon>
        <taxon>Gammaproteobacteria</taxon>
        <taxon>SAR86 cluster</taxon>
    </lineage>
</organism>
<dbReference type="AlphaFoldDB" id="A0A520MTN1"/>
<dbReference type="GO" id="GO:0005576">
    <property type="term" value="C:extracellular region"/>
    <property type="evidence" value="ECO:0007669"/>
    <property type="project" value="UniProtKB-SubCell"/>
</dbReference>